<dbReference type="EMBL" id="SEWG01000006">
    <property type="protein sequence ID" value="RYU87829.1"/>
    <property type="molecule type" value="Genomic_DNA"/>
</dbReference>
<accession>A0A4V1ZBI1</accession>
<dbReference type="PROSITE" id="PS51257">
    <property type="entry name" value="PROKAR_LIPOPROTEIN"/>
    <property type="match status" value="1"/>
</dbReference>
<name>A0A4V1ZBI1_9SPHI</name>
<comment type="caution">
    <text evidence="2">The sequence shown here is derived from an EMBL/GenBank/DDBJ whole genome shotgun (WGS) entry which is preliminary data.</text>
</comment>
<gene>
    <name evidence="2" type="ORF">EWM62_15130</name>
</gene>
<keyword evidence="3" id="KW-1185">Reference proteome</keyword>
<feature type="signal peptide" evidence="1">
    <location>
        <begin position="1"/>
        <end position="17"/>
    </location>
</feature>
<reference evidence="2 3" key="1">
    <citation type="submission" date="2019-02" db="EMBL/GenBank/DDBJ databases">
        <title>Bacterial novel species Mucilaginibacter sp. 17JY9-4 isolated from soil.</title>
        <authorList>
            <person name="Jung H.-Y."/>
        </authorList>
    </citation>
    <scope>NUCLEOTIDE SEQUENCE [LARGE SCALE GENOMIC DNA]</scope>
    <source>
        <strain evidence="2 3">17JY9-4</strain>
    </source>
</reference>
<proteinExistence type="predicted"/>
<sequence>MRIIKTLLAVFILIAVASCKKSETTVSLSGKWHITSALGNDDRHWTGSFTLKQEGGANKYTGLFLWDATDGQSTGTDSVTGEYNASTKVLIMQSVVISGDIEPVTYTMNVTDNGTKMHGTWTGSSDGSVADPGIWTAEKE</sequence>
<organism evidence="2 3">
    <name type="scientific">Mucilaginibacter terrigena</name>
    <dbReference type="NCBI Taxonomy" id="2492395"/>
    <lineage>
        <taxon>Bacteria</taxon>
        <taxon>Pseudomonadati</taxon>
        <taxon>Bacteroidota</taxon>
        <taxon>Sphingobacteriia</taxon>
        <taxon>Sphingobacteriales</taxon>
        <taxon>Sphingobacteriaceae</taxon>
        <taxon>Mucilaginibacter</taxon>
    </lineage>
</organism>
<keyword evidence="1" id="KW-0732">Signal</keyword>
<evidence type="ECO:0000256" key="1">
    <source>
        <dbReference type="SAM" id="SignalP"/>
    </source>
</evidence>
<evidence type="ECO:0008006" key="4">
    <source>
        <dbReference type="Google" id="ProtNLM"/>
    </source>
</evidence>
<dbReference type="Proteomes" id="UP000293331">
    <property type="component" value="Unassembled WGS sequence"/>
</dbReference>
<evidence type="ECO:0000313" key="3">
    <source>
        <dbReference type="Proteomes" id="UP000293331"/>
    </source>
</evidence>
<dbReference type="AlphaFoldDB" id="A0A4V1ZBI1"/>
<protein>
    <recommendedName>
        <fullName evidence="4">Lipocalin-like domain-containing protein</fullName>
    </recommendedName>
</protein>
<dbReference type="OrthoDB" id="796523at2"/>
<evidence type="ECO:0000313" key="2">
    <source>
        <dbReference type="EMBL" id="RYU87829.1"/>
    </source>
</evidence>
<feature type="chain" id="PRO_5020811121" description="Lipocalin-like domain-containing protein" evidence="1">
    <location>
        <begin position="18"/>
        <end position="140"/>
    </location>
</feature>
<dbReference type="RefSeq" id="WP_129877526.1">
    <property type="nucleotide sequence ID" value="NZ_SEWG01000006.1"/>
</dbReference>